<keyword evidence="1" id="KW-0812">Transmembrane</keyword>
<keyword evidence="1" id="KW-1133">Transmembrane helix</keyword>
<dbReference type="InterPro" id="IPR041249">
    <property type="entry name" value="HEPN_DZIP3"/>
</dbReference>
<dbReference type="Pfam" id="PF18738">
    <property type="entry name" value="HEPN_DZIP3"/>
    <property type="match status" value="1"/>
</dbReference>
<organism evidence="3 4">
    <name type="scientific">Magallana gigas</name>
    <name type="common">Pacific oyster</name>
    <name type="synonym">Crassostrea gigas</name>
    <dbReference type="NCBI Taxonomy" id="29159"/>
    <lineage>
        <taxon>Eukaryota</taxon>
        <taxon>Metazoa</taxon>
        <taxon>Spiralia</taxon>
        <taxon>Lophotrochozoa</taxon>
        <taxon>Mollusca</taxon>
        <taxon>Bivalvia</taxon>
        <taxon>Autobranchia</taxon>
        <taxon>Pteriomorphia</taxon>
        <taxon>Ostreida</taxon>
        <taxon>Ostreoidea</taxon>
        <taxon>Ostreidae</taxon>
        <taxon>Magallana</taxon>
    </lineage>
</organism>
<name>A0A8W8M772_MAGGI</name>
<evidence type="ECO:0000259" key="2">
    <source>
        <dbReference type="Pfam" id="PF18738"/>
    </source>
</evidence>
<dbReference type="EnsemblMetazoa" id="G31286.1">
    <property type="protein sequence ID" value="G31286.1:cds"/>
    <property type="gene ID" value="G31286"/>
</dbReference>
<proteinExistence type="predicted"/>
<dbReference type="AlphaFoldDB" id="A0A8W8M772"/>
<evidence type="ECO:0000256" key="1">
    <source>
        <dbReference type="SAM" id="Phobius"/>
    </source>
</evidence>
<sequence>MEQPEIYALIYKKKNSCNTFIRVCLLITTICTDLFRIVLGYYIKPERLKRKLREKEADLKPNLNNEQKKLLYNSNNMLTPSDLDLAVMFQILRFVCKIPPPAEGWGKLPLRSDTSIGACLNIIRLKRNHYFHKPEAPTDDKEFQTTWKYMRSAVVELERHFIGGNLFEIAVDNLYTLDVSKVQDALKQHKDKRVESIFFNVVGFANLLEEIAETIPYEKLNDMKEWIKSKIWVL</sequence>
<keyword evidence="4" id="KW-1185">Reference proteome</keyword>
<keyword evidence="1" id="KW-0472">Membrane</keyword>
<feature type="domain" description="DZIP3-like HEPN" evidence="2">
    <location>
        <begin position="53"/>
        <end position="160"/>
    </location>
</feature>
<feature type="transmembrane region" description="Helical" evidence="1">
    <location>
        <begin position="20"/>
        <end position="43"/>
    </location>
</feature>
<accession>A0A8W8M772</accession>
<reference evidence="3" key="1">
    <citation type="submission" date="2022-08" db="UniProtKB">
        <authorList>
            <consortium name="EnsemblMetazoa"/>
        </authorList>
    </citation>
    <scope>IDENTIFICATION</scope>
    <source>
        <strain evidence="3">05x7-T-G4-1.051#20</strain>
    </source>
</reference>
<dbReference type="Proteomes" id="UP000005408">
    <property type="component" value="Unassembled WGS sequence"/>
</dbReference>
<evidence type="ECO:0000313" key="4">
    <source>
        <dbReference type="Proteomes" id="UP000005408"/>
    </source>
</evidence>
<evidence type="ECO:0000313" key="3">
    <source>
        <dbReference type="EnsemblMetazoa" id="G31286.1:cds"/>
    </source>
</evidence>
<protein>
    <recommendedName>
        <fullName evidence="2">DZIP3-like HEPN domain-containing protein</fullName>
    </recommendedName>
</protein>